<organism evidence="2 3">
    <name type="scientific">Ancylostoma ceylanicum</name>
    <dbReference type="NCBI Taxonomy" id="53326"/>
    <lineage>
        <taxon>Eukaryota</taxon>
        <taxon>Metazoa</taxon>
        <taxon>Ecdysozoa</taxon>
        <taxon>Nematoda</taxon>
        <taxon>Chromadorea</taxon>
        <taxon>Rhabditida</taxon>
        <taxon>Rhabditina</taxon>
        <taxon>Rhabditomorpha</taxon>
        <taxon>Strongyloidea</taxon>
        <taxon>Ancylostomatidae</taxon>
        <taxon>Ancylostomatinae</taxon>
        <taxon>Ancylostoma</taxon>
    </lineage>
</organism>
<accession>A0A016VN04</accession>
<reference evidence="3" key="1">
    <citation type="journal article" date="2015" name="Nat. Genet.">
        <title>The genome and transcriptome of the zoonotic hookworm Ancylostoma ceylanicum identify infection-specific gene families.</title>
        <authorList>
            <person name="Schwarz E.M."/>
            <person name="Hu Y."/>
            <person name="Antoshechkin I."/>
            <person name="Miller M.M."/>
            <person name="Sternberg P.W."/>
            <person name="Aroian R.V."/>
        </authorList>
    </citation>
    <scope>NUCLEOTIDE SEQUENCE</scope>
    <source>
        <strain evidence="3">HY135</strain>
    </source>
</reference>
<name>A0A016VN04_9BILA</name>
<dbReference type="EMBL" id="JARK01001343">
    <property type="protein sequence ID" value="EYC28691.1"/>
    <property type="molecule type" value="Genomic_DNA"/>
</dbReference>
<dbReference type="AlphaFoldDB" id="A0A016VN04"/>
<keyword evidence="3" id="KW-1185">Reference proteome</keyword>
<sequence>MGSASAIFREENNVHIYDDVAKTVIKTAPSNHHNDDHANPNDDKIDNIEQSPNDTYNGTVHNNDYPANNNRDHKYNDDFFFDDNISDPTNFTNHSSDDDD</sequence>
<evidence type="ECO:0000256" key="1">
    <source>
        <dbReference type="SAM" id="MobiDB-lite"/>
    </source>
</evidence>
<protein>
    <submittedName>
        <fullName evidence="2">Uncharacterized protein</fullName>
    </submittedName>
</protein>
<evidence type="ECO:0000313" key="2">
    <source>
        <dbReference type="EMBL" id="EYC28691.1"/>
    </source>
</evidence>
<gene>
    <name evidence="2" type="primary">Acey_s0007.g3360</name>
    <name evidence="2" type="ORF">Y032_0007g3360</name>
</gene>
<comment type="caution">
    <text evidence="2">The sequence shown here is derived from an EMBL/GenBank/DDBJ whole genome shotgun (WGS) entry which is preliminary data.</text>
</comment>
<accession>A0A0D6L8D8</accession>
<proteinExistence type="predicted"/>
<feature type="compositionally biased region" description="Basic and acidic residues" evidence="1">
    <location>
        <begin position="32"/>
        <end position="47"/>
    </location>
</feature>
<feature type="region of interest" description="Disordered" evidence="1">
    <location>
        <begin position="27"/>
        <end position="100"/>
    </location>
</feature>
<feature type="compositionally biased region" description="Polar residues" evidence="1">
    <location>
        <begin position="48"/>
        <end position="69"/>
    </location>
</feature>
<dbReference type="Proteomes" id="UP000024635">
    <property type="component" value="Unassembled WGS sequence"/>
</dbReference>
<evidence type="ECO:0000313" key="3">
    <source>
        <dbReference type="Proteomes" id="UP000024635"/>
    </source>
</evidence>